<evidence type="ECO:0000256" key="1">
    <source>
        <dbReference type="SAM" id="Phobius"/>
    </source>
</evidence>
<dbReference type="EMBL" id="CP048000">
    <property type="protein sequence ID" value="QHQ62422.1"/>
    <property type="molecule type" value="Genomic_DNA"/>
</dbReference>
<proteinExistence type="predicted"/>
<dbReference type="AlphaFoldDB" id="A0A6P1TQF1"/>
<evidence type="ECO:0000313" key="2">
    <source>
        <dbReference type="EMBL" id="QHQ62422.1"/>
    </source>
</evidence>
<protein>
    <recommendedName>
        <fullName evidence="4">Stage II sporulation protein M</fullName>
    </recommendedName>
</protein>
<feature type="transmembrane region" description="Helical" evidence="1">
    <location>
        <begin position="105"/>
        <end position="124"/>
    </location>
</feature>
<organism evidence="2 3">
    <name type="scientific">Anaerocolumna sedimenticola</name>
    <dbReference type="NCBI Taxonomy" id="2696063"/>
    <lineage>
        <taxon>Bacteria</taxon>
        <taxon>Bacillati</taxon>
        <taxon>Bacillota</taxon>
        <taxon>Clostridia</taxon>
        <taxon>Lachnospirales</taxon>
        <taxon>Lachnospiraceae</taxon>
        <taxon>Anaerocolumna</taxon>
    </lineage>
</organism>
<dbReference type="Proteomes" id="UP000464314">
    <property type="component" value="Chromosome"/>
</dbReference>
<feature type="transmembrane region" description="Helical" evidence="1">
    <location>
        <begin position="16"/>
        <end position="35"/>
    </location>
</feature>
<sequence length="165" mass="19556">MRFIQLQLRKLGEVKLGLFILITGIVLGFLFARIFKGYYWNSMELINTDYLYKIRDTAIDYPVLLRYVLWNIYRSFVLFWIISATAIGIPYMALCILYGGFQCGFFLTVIFMRFNLKGILLIFGYTFPHYLIYIPVAFLCLRTGYWLCRSMYYDNKLGRKGKAEK</sequence>
<keyword evidence="1" id="KW-0472">Membrane</keyword>
<name>A0A6P1TQF1_9FIRM</name>
<dbReference type="KEGG" id="anr:Ana3638_17885"/>
<gene>
    <name evidence="2" type="ORF">Ana3638_17885</name>
</gene>
<evidence type="ECO:0000313" key="3">
    <source>
        <dbReference type="Proteomes" id="UP000464314"/>
    </source>
</evidence>
<dbReference type="InterPro" id="IPR002798">
    <property type="entry name" value="SpoIIM-like"/>
</dbReference>
<reference evidence="2 3" key="1">
    <citation type="submission" date="2020-01" db="EMBL/GenBank/DDBJ databases">
        <title>Genome analysis of Anaerocolumna sp. CBA3638.</title>
        <authorList>
            <person name="Kim J."/>
            <person name="Roh S.W."/>
        </authorList>
    </citation>
    <scope>NUCLEOTIDE SEQUENCE [LARGE SCALE GENOMIC DNA]</scope>
    <source>
        <strain evidence="2 3">CBA3638</strain>
    </source>
</reference>
<accession>A0A6P1TQF1</accession>
<feature type="transmembrane region" description="Helical" evidence="1">
    <location>
        <begin position="130"/>
        <end position="148"/>
    </location>
</feature>
<dbReference type="RefSeq" id="WP_161839246.1">
    <property type="nucleotide sequence ID" value="NZ_CP048000.1"/>
</dbReference>
<feature type="transmembrane region" description="Helical" evidence="1">
    <location>
        <begin position="77"/>
        <end position="98"/>
    </location>
</feature>
<evidence type="ECO:0008006" key="4">
    <source>
        <dbReference type="Google" id="ProtNLM"/>
    </source>
</evidence>
<keyword evidence="3" id="KW-1185">Reference proteome</keyword>
<dbReference type="Pfam" id="PF01944">
    <property type="entry name" value="SpoIIM"/>
    <property type="match status" value="1"/>
</dbReference>
<keyword evidence="1" id="KW-0812">Transmembrane</keyword>
<keyword evidence="1" id="KW-1133">Transmembrane helix</keyword>